<comment type="caution">
    <text evidence="4">The sequence shown here is derived from an EMBL/GenBank/DDBJ whole genome shotgun (WGS) entry which is preliminary data.</text>
</comment>
<feature type="compositionally biased region" description="Low complexity" evidence="2">
    <location>
        <begin position="469"/>
        <end position="486"/>
    </location>
</feature>
<organism evidence="4 5">
    <name type="scientific">Wallemia mellicola</name>
    <dbReference type="NCBI Taxonomy" id="1708541"/>
    <lineage>
        <taxon>Eukaryota</taxon>
        <taxon>Fungi</taxon>
        <taxon>Dikarya</taxon>
        <taxon>Basidiomycota</taxon>
        <taxon>Wallemiomycotina</taxon>
        <taxon>Wallemiomycetes</taxon>
        <taxon>Wallemiales</taxon>
        <taxon>Wallemiaceae</taxon>
        <taxon>Wallemia</taxon>
    </lineage>
</organism>
<comment type="similarity">
    <text evidence="1">Belongs to the ThrE exporter (TC 2.A.79) family.</text>
</comment>
<feature type="region of interest" description="Disordered" evidence="2">
    <location>
        <begin position="94"/>
        <end position="163"/>
    </location>
</feature>
<dbReference type="PANTHER" id="PTHR28080:SF1">
    <property type="entry name" value="PEROXISOMAL BIOGENESIS FACTOR 3"/>
    <property type="match status" value="1"/>
</dbReference>
<feature type="region of interest" description="Disordered" evidence="2">
    <location>
        <begin position="565"/>
        <end position="620"/>
    </location>
</feature>
<feature type="compositionally biased region" description="Polar residues" evidence="2">
    <location>
        <begin position="596"/>
        <end position="607"/>
    </location>
</feature>
<name>A0A4T0MFC9_9BASI</name>
<protein>
    <recommendedName>
        <fullName evidence="3">Threonine/serine exporter-like N-terminal domain-containing protein</fullName>
    </recommendedName>
</protein>
<dbReference type="InterPro" id="IPR006966">
    <property type="entry name" value="Peroxin-3"/>
</dbReference>
<feature type="compositionally biased region" description="Polar residues" evidence="2">
    <location>
        <begin position="129"/>
        <end position="151"/>
    </location>
</feature>
<sequence>MERIRKALYDKRRGIGIAAAVATGTYFICQYLSSKLSEIQDQSERDRTARDTLRRKFYQTLQDCTFTVMALLPSVDNEIDRAFKVQTITEELKERSKSSTLSSSGVISEKSLAPSSDNDTGSAPAMQTGPLSTDSSALSFNDQSTTASSNGDSSPDLPKSPSKISELKLKSKKDLWEDLKVGTFSQSITIHYAVTLLSLLTHIQLSHLGREAYVAQLRALARSRAPVPFDSVDDNDIYDKTYLSLTWWFIYTGLPRLSQRVKTAVDEIIGPATLRDLVDGNSINVWIDQVRNAIEGGPIEELLEDLFPMTDKSLMVTLDNNHQLNTGELFIDLVQQTRDSLQTADFKKILSECLNKNFSSLSASISQLQEGKLASQLPKIKKLDKKQFYSLNDEDASPRPKSKGKQRMSKFYLGGKQNEPCDDVDDNTLVGTSTSANRNSPLRQVGSEDSILQLKAHAEEVVSHHAQRLSETTLSNTSSTTSSGENIHQANHGIVDNRIDSDYSTTDEEDAALPLPVTARPKTSILGNLLDLYAQKLVGPAQSTPPSVQSKSPPIAPAIPEAARIPLSPLNRQNNQSGDTQRGSLTSPTSIPPARSRSNSLPDNNVTYPPKPSLAWQKRRRSQGLRINYSNLFTGARGPLTPVDEDTPHKSRSRSSSVDSNTSFTSVNQMLKSFPNHSNFHRVIDFDDNNENTEELIALDQFAFKKVTLSDYETHTCENFYIRSSGGLDLSRLSKTHKVYMNVVSGKMDAMEGSLRLREIVKSPDQYNAWQMVLIGASASAAVAPMAFSASLLDIPIVFILGAMLTFVKVSGVVKRESFGFILEISCACLIAGAL</sequence>
<feature type="region of interest" description="Disordered" evidence="2">
    <location>
        <begin position="413"/>
        <end position="445"/>
    </location>
</feature>
<dbReference type="GO" id="GO:0030674">
    <property type="term" value="F:protein-macromolecule adaptor activity"/>
    <property type="evidence" value="ECO:0007669"/>
    <property type="project" value="TreeGrafter"/>
</dbReference>
<proteinExistence type="inferred from homology"/>
<feature type="domain" description="Threonine/serine exporter-like N-terminal" evidence="3">
    <location>
        <begin position="714"/>
        <end position="832"/>
    </location>
</feature>
<evidence type="ECO:0000313" key="5">
    <source>
        <dbReference type="Proteomes" id="UP000310685"/>
    </source>
</evidence>
<feature type="compositionally biased region" description="Low complexity" evidence="2">
    <location>
        <begin position="152"/>
        <end position="163"/>
    </location>
</feature>
<evidence type="ECO:0000313" key="4">
    <source>
        <dbReference type="EMBL" id="TIB81899.1"/>
    </source>
</evidence>
<dbReference type="Proteomes" id="UP000310685">
    <property type="component" value="Unassembled WGS sequence"/>
</dbReference>
<dbReference type="Pfam" id="PF04882">
    <property type="entry name" value="Peroxin-3"/>
    <property type="match status" value="1"/>
</dbReference>
<feature type="region of interest" description="Disordered" evidence="2">
    <location>
        <begin position="636"/>
        <end position="663"/>
    </location>
</feature>
<feature type="compositionally biased region" description="Low complexity" evidence="2">
    <location>
        <begin position="654"/>
        <end position="663"/>
    </location>
</feature>
<dbReference type="InterPro" id="IPR010619">
    <property type="entry name" value="ThrE-like_N"/>
</dbReference>
<dbReference type="GO" id="GO:0045046">
    <property type="term" value="P:protein import into peroxisome membrane"/>
    <property type="evidence" value="ECO:0007669"/>
    <property type="project" value="TreeGrafter"/>
</dbReference>
<feature type="compositionally biased region" description="Polar residues" evidence="2">
    <location>
        <begin position="570"/>
        <end position="589"/>
    </location>
</feature>
<gene>
    <name evidence="4" type="ORF">E3Q22_00639</name>
</gene>
<reference evidence="4 5" key="1">
    <citation type="submission" date="2019-03" db="EMBL/GenBank/DDBJ databases">
        <title>Sequencing 25 genomes of Wallemia mellicola.</title>
        <authorList>
            <person name="Gostincar C."/>
        </authorList>
    </citation>
    <scope>NUCLEOTIDE SEQUENCE [LARGE SCALE GENOMIC DNA]</scope>
    <source>
        <strain evidence="4 5">EXF-6152</strain>
    </source>
</reference>
<evidence type="ECO:0000256" key="2">
    <source>
        <dbReference type="SAM" id="MobiDB-lite"/>
    </source>
</evidence>
<dbReference type="GO" id="GO:0005778">
    <property type="term" value="C:peroxisomal membrane"/>
    <property type="evidence" value="ECO:0007669"/>
    <property type="project" value="InterPro"/>
</dbReference>
<accession>A0A4T0MFC9</accession>
<dbReference type="Pfam" id="PF06738">
    <property type="entry name" value="ThrE"/>
    <property type="match status" value="1"/>
</dbReference>
<dbReference type="GO" id="GO:0022857">
    <property type="term" value="F:transmembrane transporter activity"/>
    <property type="evidence" value="ECO:0007669"/>
    <property type="project" value="InterPro"/>
</dbReference>
<dbReference type="AlphaFoldDB" id="A0A4T0MFC9"/>
<feature type="region of interest" description="Disordered" evidence="2">
    <location>
        <begin position="463"/>
        <end position="507"/>
    </location>
</feature>
<evidence type="ECO:0000256" key="1">
    <source>
        <dbReference type="ARBA" id="ARBA00034125"/>
    </source>
</evidence>
<feature type="compositionally biased region" description="Polar residues" evidence="2">
    <location>
        <begin position="429"/>
        <end position="442"/>
    </location>
</feature>
<dbReference type="PANTHER" id="PTHR28080">
    <property type="entry name" value="PEROXISOMAL BIOGENESIS FACTOR 3"/>
    <property type="match status" value="1"/>
</dbReference>
<dbReference type="EMBL" id="SPRC01000004">
    <property type="protein sequence ID" value="TIB81899.1"/>
    <property type="molecule type" value="Genomic_DNA"/>
</dbReference>
<evidence type="ECO:0000259" key="3">
    <source>
        <dbReference type="Pfam" id="PF06738"/>
    </source>
</evidence>